<dbReference type="Pfam" id="PF00196">
    <property type="entry name" value="GerE"/>
    <property type="match status" value="1"/>
</dbReference>
<dbReference type="Pfam" id="PF25873">
    <property type="entry name" value="WHD_MalT"/>
    <property type="match status" value="1"/>
</dbReference>
<evidence type="ECO:0000313" key="5">
    <source>
        <dbReference type="EMBL" id="MBS6622704.1"/>
    </source>
</evidence>
<dbReference type="GO" id="GO:0006355">
    <property type="term" value="P:regulation of DNA-templated transcription"/>
    <property type="evidence" value="ECO:0007669"/>
    <property type="project" value="InterPro"/>
</dbReference>
<dbReference type="CDD" id="cd06170">
    <property type="entry name" value="LuxR_C_like"/>
    <property type="match status" value="1"/>
</dbReference>
<dbReference type="PANTHER" id="PTHR44688:SF16">
    <property type="entry name" value="DNA-BINDING TRANSCRIPTIONAL ACTIVATOR DEVR_DOSR"/>
    <property type="match status" value="1"/>
</dbReference>
<dbReference type="InterPro" id="IPR016032">
    <property type="entry name" value="Sig_transdc_resp-reg_C-effctor"/>
</dbReference>
<keyword evidence="2" id="KW-0238">DNA-binding</keyword>
<name>A0A9E1GLT8_9FIRM</name>
<dbReference type="SUPFAM" id="SSF46894">
    <property type="entry name" value="C-terminal effector domain of the bipartite response regulators"/>
    <property type="match status" value="1"/>
</dbReference>
<dbReference type="SMART" id="SM00421">
    <property type="entry name" value="HTH_LUXR"/>
    <property type="match status" value="1"/>
</dbReference>
<dbReference type="InterPro" id="IPR000792">
    <property type="entry name" value="Tscrpt_reg_LuxR_C"/>
</dbReference>
<dbReference type="InterPro" id="IPR041617">
    <property type="entry name" value="TPR_MalT"/>
</dbReference>
<organism evidence="5 6">
    <name type="scientific">Faecalibacterium prausnitzii</name>
    <dbReference type="NCBI Taxonomy" id="853"/>
    <lineage>
        <taxon>Bacteria</taxon>
        <taxon>Bacillati</taxon>
        <taxon>Bacillota</taxon>
        <taxon>Clostridia</taxon>
        <taxon>Eubacteriales</taxon>
        <taxon>Oscillospiraceae</taxon>
        <taxon>Faecalibacterium</taxon>
    </lineage>
</organism>
<dbReference type="InterPro" id="IPR059106">
    <property type="entry name" value="WHD_MalT"/>
</dbReference>
<keyword evidence="1" id="KW-0805">Transcription regulation</keyword>
<proteinExistence type="predicted"/>
<dbReference type="Proteomes" id="UP000811365">
    <property type="component" value="Unassembled WGS sequence"/>
</dbReference>
<accession>A0A9E1GLT8</accession>
<feature type="domain" description="HTH luxR-type" evidence="4">
    <location>
        <begin position="716"/>
        <end position="781"/>
    </location>
</feature>
<dbReference type="Gene3D" id="1.25.40.10">
    <property type="entry name" value="Tetratricopeptide repeat domain"/>
    <property type="match status" value="1"/>
</dbReference>
<dbReference type="InterPro" id="IPR036388">
    <property type="entry name" value="WH-like_DNA-bd_sf"/>
</dbReference>
<dbReference type="InterPro" id="IPR011990">
    <property type="entry name" value="TPR-like_helical_dom_sf"/>
</dbReference>
<evidence type="ECO:0000256" key="2">
    <source>
        <dbReference type="ARBA" id="ARBA00023125"/>
    </source>
</evidence>
<evidence type="ECO:0000256" key="1">
    <source>
        <dbReference type="ARBA" id="ARBA00023015"/>
    </source>
</evidence>
<dbReference type="Gene3D" id="1.10.10.10">
    <property type="entry name" value="Winged helix-like DNA-binding domain superfamily/Winged helix DNA-binding domain"/>
    <property type="match status" value="1"/>
</dbReference>
<dbReference type="GO" id="GO:0003677">
    <property type="term" value="F:DNA binding"/>
    <property type="evidence" value="ECO:0007669"/>
    <property type="project" value="UniProtKB-KW"/>
</dbReference>
<dbReference type="PANTHER" id="PTHR44688">
    <property type="entry name" value="DNA-BINDING TRANSCRIPTIONAL ACTIVATOR DEVR_DOSR"/>
    <property type="match status" value="1"/>
</dbReference>
<dbReference type="Pfam" id="PF17874">
    <property type="entry name" value="TPR_MalT"/>
    <property type="match status" value="1"/>
</dbReference>
<gene>
    <name evidence="5" type="ORF">KH315_11170</name>
</gene>
<evidence type="ECO:0000313" key="6">
    <source>
        <dbReference type="Proteomes" id="UP000811365"/>
    </source>
</evidence>
<evidence type="ECO:0000259" key="4">
    <source>
        <dbReference type="PROSITE" id="PS50043"/>
    </source>
</evidence>
<comment type="caution">
    <text evidence="5">The sequence shown here is derived from an EMBL/GenBank/DDBJ whole genome shotgun (WGS) entry which is preliminary data.</text>
</comment>
<keyword evidence="3" id="KW-0804">Transcription</keyword>
<reference evidence="5" key="1">
    <citation type="submission" date="2021-02" db="EMBL/GenBank/DDBJ databases">
        <title>Infant gut strain persistence is associated with maternal origin, phylogeny, and functional potential including surface adhesion and iron acquisition.</title>
        <authorList>
            <person name="Lou Y.C."/>
        </authorList>
    </citation>
    <scope>NUCLEOTIDE SEQUENCE</scope>
    <source>
        <strain evidence="5">L2_039_000G1_dasL2_039_000G1_maxbin2.maxbin.077</strain>
    </source>
</reference>
<protein>
    <submittedName>
        <fullName evidence="5">Helix-turn-helix transcriptional regulator</fullName>
    </submittedName>
</protein>
<sequence length="787" mass="89291">MQDNIIVKPSVEKQFDRFLRQGRVLFFSALCGFGKTAVAEALLSSREVLRLPADSAGFKLPSAEADWQILLLDDLQDMQEEQDWNALCELIRACPERRFVLLSRGTPPGSLMAFQYTGLMTVLEADDLLFDADDVRRLLRLYGVEAADSEIDGILKESVGYPLGVAITARCMSPGKPWTPELVARVFREVFLYFETAIYRRFDLPVRRFLLELAPFESFDLEMARMVSGDPRAGEQMDWLLRYTTMLRYDDCQRFHFWSGFRAFLLWEMEREYTEEKRKALFSRGGLYYELKEDYARALECYTSGGDHSKVSELLVRNAELHPGMGHYAEMEKYYRSLPEAEILASPSLMQGMSMLCALAMDYEGSERWYGELQAFAERCGRQDTAGKQARSRLAWLDISLPQRGVNGLTETIPAVFRLLMNKEVTLPSFSVTSALPSIMNGGKDFSEWSKKDDLLYKTLRLPVETVLGRDGVGLADCAIAESKFEKGEDVAGRMLSLLPQLNEVRNRGTPDMEFAVSGLLARSQLANGQPADARRTVEALREHFAERGLTRFLPNMGALLCRISLHTGDLDAADVWYREKAPREPTHLNVMRRYQYLTQVMTELAGGRPDAALLTLAPMEPYIQNCARIIDGIHLNVLTAIALHRKKDERWRERLTAALDAAAEYRFIRTVSVYGTAVLPLLEALDWDGDKAWRKRLMAAVRTQAAFYPHFLEPRLAPGEELTPTELQILHLLCADKSNAEIAQIMDVKLPTVKTHVSHILEKLDVKRRAEAKTAAKKLHLVPEEL</sequence>
<dbReference type="PROSITE" id="PS00622">
    <property type="entry name" value="HTH_LUXR_1"/>
    <property type="match status" value="1"/>
</dbReference>
<dbReference type="AlphaFoldDB" id="A0A9E1GLT8"/>
<dbReference type="EMBL" id="JAGZYH010000046">
    <property type="protein sequence ID" value="MBS6622704.1"/>
    <property type="molecule type" value="Genomic_DNA"/>
</dbReference>
<evidence type="ECO:0000256" key="3">
    <source>
        <dbReference type="ARBA" id="ARBA00023163"/>
    </source>
</evidence>
<dbReference type="PRINTS" id="PR00038">
    <property type="entry name" value="HTHLUXR"/>
</dbReference>
<dbReference type="PROSITE" id="PS50043">
    <property type="entry name" value="HTH_LUXR_2"/>
    <property type="match status" value="1"/>
</dbReference>